<sequence length="731" mass="81238">MYYLPLLLHVHTYATKTLAKILLTNIREYNKMGYCINHPDRKTQYLCMKDNIYFCEECLTCRNPKIYCKFRQSCPIWFIVKKGYKSWGGDQEKTIVSEHTVMFKTENKQIKVKDGDTLLDAAQCAEIPLNASCNGKGACGKCKLIVISGNTLSEPTSLLTQEEKSKNYVLACKTTVHGDLTVRIPEETIERHLKVAGMGKNATERLKGLVNDITPMSIDVNLELSPPTLEDPVSDLDRLYRGLSQSKQVEKDRLNIDLKVMRELALVMRDENWSMNASVIRKQYANDVVGIQSGTQNESSLGIAVDLGTTSIVIYLVDMADGSILGATSGHNRQAACGDDVINRVVCAEKDGVKKLSTMVLATINGLINELLFSANVKKEQIRNATIAGNTVMTHLLLKIEPRYIRREPYIPSVSDFPIMLAKDVGLKINPMAAVFVLPSPASYVGGDIVAGVLYTGIYKKENMTLFIDVGTNGEIVLGNKDFLMTASCSAGPAFEGGGVRWGMRAEEGAIEKVVISKETLAPDYQVVGNLKPRGICGSGMIDLISEMMMCGIINQSGKFQLDENHPRILRDEYDIAYIIAYADETDVEKDIVFTETDIENLIRSKGAIYAGFLVLLEQGGMDFSVIDKIILTGGFGQYLNIEKAINIGMLPELDHRKFQYMGNSSIAGAYMCLLSDSFRRKSREISNNMTYIDFSSNNHYMDEFTSSLFLPHTNIDSFPTVMKKMKEGLI</sequence>
<gene>
    <name evidence="2" type="ORF">OMM_00162</name>
</gene>
<dbReference type="InterPro" id="IPR041414">
    <property type="entry name" value="Raco-like_middle"/>
</dbReference>
<dbReference type="Pfam" id="PF14574">
    <property type="entry name" value="RACo_C_ter"/>
    <property type="match status" value="1"/>
</dbReference>
<proteinExistence type="predicted"/>
<dbReference type="InterPro" id="IPR052911">
    <property type="entry name" value="Corrinoid_activation_enz"/>
</dbReference>
<dbReference type="PANTHER" id="PTHR42895:SF2">
    <property type="entry name" value="IRON-SULFUR CLUSTER PROTEIN"/>
    <property type="match status" value="1"/>
</dbReference>
<accession>A0A1V1PHY5</accession>
<dbReference type="PANTHER" id="PTHR42895">
    <property type="entry name" value="IRON-SULFUR CLUSTER-BINDING PROTEIN-RELATED"/>
    <property type="match status" value="1"/>
</dbReference>
<dbReference type="Pfam" id="PF17651">
    <property type="entry name" value="Raco_middle"/>
    <property type="match status" value="1"/>
</dbReference>
<dbReference type="CDD" id="cd19756">
    <property type="entry name" value="Bbox2"/>
    <property type="match status" value="1"/>
</dbReference>
<dbReference type="InterPro" id="IPR036010">
    <property type="entry name" value="2Fe-2S_ferredoxin-like_sf"/>
</dbReference>
<dbReference type="InterPro" id="IPR042259">
    <property type="entry name" value="Raco-like_middle_sf"/>
</dbReference>
<dbReference type="InterPro" id="IPR012675">
    <property type="entry name" value="Beta-grasp_dom_sf"/>
</dbReference>
<dbReference type="SUPFAM" id="SSF54292">
    <property type="entry name" value="2Fe-2S ferredoxin-like"/>
    <property type="match status" value="1"/>
</dbReference>
<dbReference type="GO" id="GO:0051536">
    <property type="term" value="F:iron-sulfur cluster binding"/>
    <property type="evidence" value="ECO:0007669"/>
    <property type="project" value="InterPro"/>
</dbReference>
<dbReference type="Gene3D" id="3.10.20.880">
    <property type="match status" value="1"/>
</dbReference>
<dbReference type="CDD" id="cd00207">
    <property type="entry name" value="fer2"/>
    <property type="match status" value="1"/>
</dbReference>
<dbReference type="AlphaFoldDB" id="A0A1V1PHY5"/>
<dbReference type="InterPro" id="IPR001041">
    <property type="entry name" value="2Fe-2S_ferredoxin-type"/>
</dbReference>
<comment type="caution">
    <text evidence="2">The sequence shown here is derived from an EMBL/GenBank/DDBJ whole genome shotgun (WGS) entry which is preliminary data.</text>
</comment>
<dbReference type="Gene3D" id="3.30.420.480">
    <property type="entry name" value="Domain of unknown function (DUF4445)"/>
    <property type="match status" value="1"/>
</dbReference>
<dbReference type="EMBL" id="ATBP01000005">
    <property type="protein sequence ID" value="ETR74522.1"/>
    <property type="molecule type" value="Genomic_DNA"/>
</dbReference>
<dbReference type="Pfam" id="PF17650">
    <property type="entry name" value="RACo_linker"/>
    <property type="match status" value="1"/>
</dbReference>
<feature type="domain" description="2Fe-2S ferredoxin-type" evidence="1">
    <location>
        <begin position="99"/>
        <end position="188"/>
    </location>
</feature>
<name>A0A1V1PHY5_9BACT</name>
<evidence type="ECO:0000313" key="2">
    <source>
        <dbReference type="EMBL" id="ETR74522.1"/>
    </source>
</evidence>
<dbReference type="InterPro" id="IPR027980">
    <property type="entry name" value="RACo_C"/>
</dbReference>
<dbReference type="SUPFAM" id="SSF53067">
    <property type="entry name" value="Actin-like ATPase domain"/>
    <property type="match status" value="1"/>
</dbReference>
<dbReference type="InterPro" id="IPR043129">
    <property type="entry name" value="ATPase_NBD"/>
</dbReference>
<dbReference type="Proteomes" id="UP000189670">
    <property type="component" value="Unassembled WGS sequence"/>
</dbReference>
<evidence type="ECO:0000313" key="3">
    <source>
        <dbReference type="Proteomes" id="UP000189670"/>
    </source>
</evidence>
<protein>
    <submittedName>
        <fullName evidence="2">Ferredoxin</fullName>
    </submittedName>
</protein>
<dbReference type="InterPro" id="IPR040506">
    <property type="entry name" value="RACo_linker"/>
</dbReference>
<dbReference type="Pfam" id="PF00111">
    <property type="entry name" value="Fer2"/>
    <property type="match status" value="1"/>
</dbReference>
<evidence type="ECO:0000259" key="1">
    <source>
        <dbReference type="PROSITE" id="PS51085"/>
    </source>
</evidence>
<reference evidence="3" key="1">
    <citation type="submission" date="2012-11" db="EMBL/GenBank/DDBJ databases">
        <authorList>
            <person name="Lucero-Rivera Y.E."/>
            <person name="Tovar-Ramirez D."/>
        </authorList>
    </citation>
    <scope>NUCLEOTIDE SEQUENCE [LARGE SCALE GENOMIC DNA]</scope>
    <source>
        <strain evidence="3">Araruama</strain>
    </source>
</reference>
<dbReference type="PROSITE" id="PS51085">
    <property type="entry name" value="2FE2S_FER_2"/>
    <property type="match status" value="1"/>
</dbReference>
<dbReference type="Gene3D" id="3.10.20.30">
    <property type="match status" value="1"/>
</dbReference>
<organism evidence="2 3">
    <name type="scientific">Candidatus Magnetoglobus multicellularis str. Araruama</name>
    <dbReference type="NCBI Taxonomy" id="890399"/>
    <lineage>
        <taxon>Bacteria</taxon>
        <taxon>Pseudomonadati</taxon>
        <taxon>Thermodesulfobacteriota</taxon>
        <taxon>Desulfobacteria</taxon>
        <taxon>Desulfobacterales</taxon>
        <taxon>Desulfobacteraceae</taxon>
        <taxon>Candidatus Magnetoglobus</taxon>
    </lineage>
</organism>